<feature type="region of interest" description="Disordered" evidence="1">
    <location>
        <begin position="376"/>
        <end position="453"/>
    </location>
</feature>
<feature type="compositionally biased region" description="Low complexity" evidence="1">
    <location>
        <begin position="657"/>
        <end position="670"/>
    </location>
</feature>
<feature type="compositionally biased region" description="Polar residues" evidence="1">
    <location>
        <begin position="428"/>
        <end position="442"/>
    </location>
</feature>
<dbReference type="AlphaFoldDB" id="A0A9P3H4F1"/>
<feature type="compositionally biased region" description="Low complexity" evidence="1">
    <location>
        <begin position="294"/>
        <end position="311"/>
    </location>
</feature>
<feature type="region of interest" description="Disordered" evidence="1">
    <location>
        <begin position="1"/>
        <end position="150"/>
    </location>
</feature>
<feature type="compositionally biased region" description="Basic and acidic residues" evidence="1">
    <location>
        <begin position="100"/>
        <end position="118"/>
    </location>
</feature>
<accession>A0A9P3H4F1</accession>
<feature type="compositionally biased region" description="Basic and acidic residues" evidence="1">
    <location>
        <begin position="133"/>
        <end position="145"/>
    </location>
</feature>
<feature type="compositionally biased region" description="Basic and acidic residues" evidence="1">
    <location>
        <begin position="1"/>
        <end position="17"/>
    </location>
</feature>
<name>A0A9P3H4F1_9FUNG</name>
<feature type="compositionally biased region" description="Polar residues" evidence="1">
    <location>
        <begin position="579"/>
        <end position="599"/>
    </location>
</feature>
<feature type="compositionally biased region" description="Basic and acidic residues" evidence="1">
    <location>
        <begin position="328"/>
        <end position="337"/>
    </location>
</feature>
<feature type="region of interest" description="Disordered" evidence="1">
    <location>
        <begin position="564"/>
        <end position="711"/>
    </location>
</feature>
<feature type="compositionally biased region" description="Low complexity" evidence="1">
    <location>
        <begin position="24"/>
        <end position="68"/>
    </location>
</feature>
<feature type="compositionally biased region" description="Polar residues" evidence="1">
    <location>
        <begin position="513"/>
        <end position="522"/>
    </location>
</feature>
<feature type="compositionally biased region" description="Polar residues" evidence="1">
    <location>
        <begin position="391"/>
        <end position="401"/>
    </location>
</feature>
<feature type="compositionally biased region" description="Low complexity" evidence="1">
    <location>
        <begin position="405"/>
        <end position="416"/>
    </location>
</feature>
<dbReference type="OrthoDB" id="6270329at2759"/>
<evidence type="ECO:0000313" key="2">
    <source>
        <dbReference type="EMBL" id="GJJ69553.1"/>
    </source>
</evidence>
<reference evidence="2" key="2">
    <citation type="journal article" date="2022" name="Microbiol. Resour. Announc.">
        <title>Whole-Genome Sequence of Entomortierella parvispora E1425, a Mucoromycotan Fungus Associated with Burkholderiaceae-Related Endosymbiotic Bacteria.</title>
        <authorList>
            <person name="Herlambang A."/>
            <person name="Guo Y."/>
            <person name="Takashima Y."/>
            <person name="Narisawa K."/>
            <person name="Ohta H."/>
            <person name="Nishizawa T."/>
        </authorList>
    </citation>
    <scope>NUCLEOTIDE SEQUENCE</scope>
    <source>
        <strain evidence="2">E1425</strain>
    </source>
</reference>
<feature type="compositionally biased region" description="Polar residues" evidence="1">
    <location>
        <begin position="702"/>
        <end position="711"/>
    </location>
</feature>
<proteinExistence type="predicted"/>
<feature type="compositionally biased region" description="Polar residues" evidence="1">
    <location>
        <begin position="677"/>
        <end position="692"/>
    </location>
</feature>
<organism evidence="2 3">
    <name type="scientific">Entomortierella parvispora</name>
    <dbReference type="NCBI Taxonomy" id="205924"/>
    <lineage>
        <taxon>Eukaryota</taxon>
        <taxon>Fungi</taxon>
        <taxon>Fungi incertae sedis</taxon>
        <taxon>Mucoromycota</taxon>
        <taxon>Mortierellomycotina</taxon>
        <taxon>Mortierellomycetes</taxon>
        <taxon>Mortierellales</taxon>
        <taxon>Mortierellaceae</taxon>
        <taxon>Entomortierella</taxon>
    </lineage>
</organism>
<sequence length="711" mass="77348">MAYDHIPSKRKELHHPGIMEIHAPSSSSSVVFLPSQSSQPSAWTPPLSAGSTASSPSTLSSALLMLSSQTHPQVVEENKDASSPTAHRSKRPRDNYFSSEGKDDHDMRVGMPEKKNEIEVVVISNSPSPSPNHVEKEEEQGGKEVEYEDDVQFVVDQKTLRYQLPDQPVERIETDSKTPGVAIERSSPRPSSDVQEEVATDADPATQPTVNVMKAKPRTIPPSVGNNKEDAPQSPAVSTVLDADYDPKTERDEACVKPRDAAVAELKSKAAVLPKDGTSPASESPSDTRASQHPSSPLPSDADPSLPLAALNYDTPARKTDGPMNKNVVDKDSKGVKDSSSFPAQDESTNVRRRRVATAPSVISIQSEDSVYFIPTPAPARKKTSKESAARTASQAESQSAVLLRSTTRRGSATATPQVVDLVGKRGSASTRCGSHSGNGENPDSAVCIPSEDDDDVIVLDVRRPGPRAPEEYPVADSFVRAPDVPRLRDFALPSLQRLSSRSANVIRKRSRQQSSRLGSMESQEDEQLDTDRYGEDTIRLDDDVWEDQLDEWHPYAQGAIQLINPPEWIPNSERSQDSESGSRSFSFFTDKLTPTPSSVGEAREEEDQVVIMQSPPPRVSRSRARSPITFPGTERPRSNRSSPVAVAPAPVPLILPRNGSGRSSPSQSRSEIKSVSPVQSPPHYSQSSRSQRLGPLPFLIKNNSHKNTSF</sequence>
<feature type="region of interest" description="Disordered" evidence="1">
    <location>
        <begin position="502"/>
        <end position="536"/>
    </location>
</feature>
<gene>
    <name evidence="2" type="ORF">EMPS_01900</name>
</gene>
<dbReference type="Proteomes" id="UP000827284">
    <property type="component" value="Unassembled WGS sequence"/>
</dbReference>
<evidence type="ECO:0000256" key="1">
    <source>
        <dbReference type="SAM" id="MobiDB-lite"/>
    </source>
</evidence>
<reference evidence="2" key="1">
    <citation type="submission" date="2021-11" db="EMBL/GenBank/DDBJ databases">
        <authorList>
            <person name="Herlambang A."/>
            <person name="Guo Y."/>
            <person name="Takashima Y."/>
            <person name="Nishizawa T."/>
        </authorList>
    </citation>
    <scope>NUCLEOTIDE SEQUENCE</scope>
    <source>
        <strain evidence="2">E1425</strain>
    </source>
</reference>
<feature type="region of interest" description="Disordered" evidence="1">
    <location>
        <begin position="163"/>
        <end position="355"/>
    </location>
</feature>
<comment type="caution">
    <text evidence="2">The sequence shown here is derived from an EMBL/GenBank/DDBJ whole genome shotgun (WGS) entry which is preliminary data.</text>
</comment>
<dbReference type="EMBL" id="BQFW01000002">
    <property type="protein sequence ID" value="GJJ69553.1"/>
    <property type="molecule type" value="Genomic_DNA"/>
</dbReference>
<feature type="compositionally biased region" description="Basic and acidic residues" evidence="1">
    <location>
        <begin position="245"/>
        <end position="268"/>
    </location>
</feature>
<evidence type="ECO:0000313" key="3">
    <source>
        <dbReference type="Proteomes" id="UP000827284"/>
    </source>
</evidence>
<feature type="compositionally biased region" description="Polar residues" evidence="1">
    <location>
        <begin position="279"/>
        <end position="293"/>
    </location>
</feature>
<protein>
    <submittedName>
        <fullName evidence="2">Uncharacterized protein</fullName>
    </submittedName>
</protein>
<keyword evidence="3" id="KW-1185">Reference proteome</keyword>